<dbReference type="PANTHER" id="PTHR11717:SF7">
    <property type="entry name" value="LOW MOLECULAR WEIGHT PHOSPHOTYROSINE PROTEIN PHOSPHATASE"/>
    <property type="match status" value="1"/>
</dbReference>
<dbReference type="Gene3D" id="3.40.50.2300">
    <property type="match status" value="1"/>
</dbReference>
<evidence type="ECO:0000313" key="7">
    <source>
        <dbReference type="EMBL" id="XBV86045.1"/>
    </source>
</evidence>
<feature type="domain" description="Phosphotyrosine protein phosphatase I" evidence="6">
    <location>
        <begin position="6"/>
        <end position="151"/>
    </location>
</feature>
<dbReference type="SMART" id="SM00226">
    <property type="entry name" value="LMWPc"/>
    <property type="match status" value="1"/>
</dbReference>
<dbReference type="EC" id="3.1.3.48" evidence="2"/>
<name>A0AAU7UCD3_9DEIO</name>
<dbReference type="PRINTS" id="PR00719">
    <property type="entry name" value="LMWPTPASE"/>
</dbReference>
<evidence type="ECO:0000259" key="6">
    <source>
        <dbReference type="SMART" id="SM00226"/>
    </source>
</evidence>
<evidence type="ECO:0000256" key="1">
    <source>
        <dbReference type="ARBA" id="ARBA00011063"/>
    </source>
</evidence>
<dbReference type="SUPFAM" id="SSF52788">
    <property type="entry name" value="Phosphotyrosine protein phosphatases I"/>
    <property type="match status" value="1"/>
</dbReference>
<gene>
    <name evidence="7" type="ORF">ABOD76_07030</name>
</gene>
<dbReference type="CDD" id="cd16343">
    <property type="entry name" value="LMWPTP"/>
    <property type="match status" value="1"/>
</dbReference>
<dbReference type="AlphaFoldDB" id="A0AAU7UCD3"/>
<dbReference type="Pfam" id="PF01451">
    <property type="entry name" value="LMWPc"/>
    <property type="match status" value="1"/>
</dbReference>
<dbReference type="PANTHER" id="PTHR11717">
    <property type="entry name" value="LOW MOLECULAR WEIGHT PROTEIN TYROSINE PHOSPHATASE"/>
    <property type="match status" value="1"/>
</dbReference>
<reference evidence="7" key="1">
    <citation type="submission" date="2024-06" db="EMBL/GenBank/DDBJ databases">
        <title>Draft Genome Sequence of Deinococcus sonorensis Type Strain KR-87, a Biofilm Producing Representative of the Genus Deinococcus.</title>
        <authorList>
            <person name="Boren L.S."/>
            <person name="Grosso R.A."/>
            <person name="Hugenberg-Cox A.N."/>
            <person name="Hill J.T.E."/>
            <person name="Albert C.M."/>
            <person name="Tuohy J.M."/>
        </authorList>
    </citation>
    <scope>NUCLEOTIDE SEQUENCE</scope>
    <source>
        <strain evidence="7">KR-87</strain>
    </source>
</reference>
<keyword evidence="3 7" id="KW-0378">Hydrolase</keyword>
<feature type="active site" description="Proton donor" evidence="5">
    <location>
        <position position="125"/>
    </location>
</feature>
<protein>
    <recommendedName>
        <fullName evidence="2">protein-tyrosine-phosphatase</fullName>
        <ecNumber evidence="2">3.1.3.48</ecNumber>
    </recommendedName>
</protein>
<feature type="active site" evidence="5">
    <location>
        <position position="18"/>
    </location>
</feature>
<evidence type="ECO:0000256" key="2">
    <source>
        <dbReference type="ARBA" id="ARBA00013064"/>
    </source>
</evidence>
<comment type="similarity">
    <text evidence="1">Belongs to the low molecular weight phosphotyrosine protein phosphatase family.</text>
</comment>
<dbReference type="GO" id="GO:0004725">
    <property type="term" value="F:protein tyrosine phosphatase activity"/>
    <property type="evidence" value="ECO:0007669"/>
    <property type="project" value="UniProtKB-EC"/>
</dbReference>
<dbReference type="KEGG" id="dsc:ABOD76_07030"/>
<dbReference type="InterPro" id="IPR017867">
    <property type="entry name" value="Tyr_phospatase_low_mol_wt"/>
</dbReference>
<keyword evidence="4" id="KW-0904">Protein phosphatase</keyword>
<dbReference type="InterPro" id="IPR050438">
    <property type="entry name" value="LMW_PTPase"/>
</dbReference>
<dbReference type="RefSeq" id="WP_350244096.1">
    <property type="nucleotide sequence ID" value="NZ_CP158299.1"/>
</dbReference>
<feature type="active site" description="Nucleophile" evidence="5">
    <location>
        <position position="12"/>
    </location>
</feature>
<proteinExistence type="inferred from homology"/>
<evidence type="ECO:0000256" key="4">
    <source>
        <dbReference type="ARBA" id="ARBA00022912"/>
    </source>
</evidence>
<dbReference type="EMBL" id="CP158299">
    <property type="protein sequence ID" value="XBV86045.1"/>
    <property type="molecule type" value="Genomic_DNA"/>
</dbReference>
<organism evidence="7">
    <name type="scientific">Deinococcus sonorensis KR-87</name>
    <dbReference type="NCBI Taxonomy" id="694439"/>
    <lineage>
        <taxon>Bacteria</taxon>
        <taxon>Thermotogati</taxon>
        <taxon>Deinococcota</taxon>
        <taxon>Deinococci</taxon>
        <taxon>Deinococcales</taxon>
        <taxon>Deinococcaceae</taxon>
        <taxon>Deinococcus</taxon>
    </lineage>
</organism>
<evidence type="ECO:0000256" key="3">
    <source>
        <dbReference type="ARBA" id="ARBA00022801"/>
    </source>
</evidence>
<evidence type="ECO:0000256" key="5">
    <source>
        <dbReference type="PIRSR" id="PIRSR617867-1"/>
    </source>
</evidence>
<dbReference type="InterPro" id="IPR036196">
    <property type="entry name" value="Ptyr_pPase_sf"/>
</dbReference>
<dbReference type="InterPro" id="IPR023485">
    <property type="entry name" value="Ptyr_pPase"/>
</dbReference>
<sequence>MAESSLKILTLCMGNICRSPVAEVLLRRELKAAGFEALVASAGTGAWHVGKPADPRSRVVARQNGLDLNHRARQLTVQDFLDFDLILCMDHQNLEDARRAAPPQARARLHLMREYDPEGPGDVPDPYYGGPDGFTRMFRILERSARAWAATVREGRTG</sequence>
<accession>A0AAU7UCD3</accession>